<protein>
    <submittedName>
        <fullName evidence="1">Uncharacterized protein</fullName>
    </submittedName>
</protein>
<dbReference type="RefSeq" id="WP_100282631.1">
    <property type="nucleotide sequence ID" value="NZ_CP024923.1"/>
</dbReference>
<dbReference type="AlphaFoldDB" id="A0A2K8MIJ8"/>
<dbReference type="EMBL" id="CP024923">
    <property type="protein sequence ID" value="ATY32824.1"/>
    <property type="molecule type" value="Genomic_DNA"/>
</dbReference>
<evidence type="ECO:0000313" key="2">
    <source>
        <dbReference type="Proteomes" id="UP000229081"/>
    </source>
</evidence>
<dbReference type="OrthoDB" id="7563561at2"/>
<sequence>MTMDVAAWQQAGHLYVWRYAILNRSRRGWHFHADRVGCESVADLIDRMVAGGEPSHRTLVLGSVTPETWALPNFGPPKGDRFARLRIEYWPGQETLGIEPVEDRLVLGLGAKRAPFLRAALIDLSIGQNDFGIAPSDDRHGDPWMFW</sequence>
<evidence type="ECO:0000313" key="1">
    <source>
        <dbReference type="EMBL" id="ATY32824.1"/>
    </source>
</evidence>
<gene>
    <name evidence="1" type="ORF">CVN68_13270</name>
</gene>
<reference evidence="1 2" key="1">
    <citation type="submission" date="2017-11" db="EMBL/GenBank/DDBJ databases">
        <title>Complete genome sequence of Sphingomonas sp. Strain Cra20, a psychrotolerant potential plant growth promoting rhizobacteria.</title>
        <authorList>
            <person name="Luo Y."/>
        </authorList>
    </citation>
    <scope>NUCLEOTIDE SEQUENCE [LARGE SCALE GENOMIC DNA]</scope>
    <source>
        <strain evidence="1 2">Cra20</strain>
    </source>
</reference>
<proteinExistence type="predicted"/>
<accession>A0A2K8MIJ8</accession>
<dbReference type="Proteomes" id="UP000229081">
    <property type="component" value="Chromosome"/>
</dbReference>
<name>A0A2K8MIJ8_9SPHN</name>
<dbReference type="KEGG" id="sphc:CVN68_13270"/>
<keyword evidence="2" id="KW-1185">Reference proteome</keyword>
<organism evidence="1 2">
    <name type="scientific">Sphingomonas psychrotolerans</name>
    <dbReference type="NCBI Taxonomy" id="1327635"/>
    <lineage>
        <taxon>Bacteria</taxon>
        <taxon>Pseudomonadati</taxon>
        <taxon>Pseudomonadota</taxon>
        <taxon>Alphaproteobacteria</taxon>
        <taxon>Sphingomonadales</taxon>
        <taxon>Sphingomonadaceae</taxon>
        <taxon>Sphingomonas</taxon>
    </lineage>
</organism>